<name>A0A0B7NJX4_9FUNG</name>
<feature type="compositionally biased region" description="Basic and acidic residues" evidence="1">
    <location>
        <begin position="1"/>
        <end position="17"/>
    </location>
</feature>
<accession>A0A0B7NJX4</accession>
<dbReference type="AlphaFoldDB" id="A0A0B7NJX4"/>
<organism evidence="2 3">
    <name type="scientific">Parasitella parasitica</name>
    <dbReference type="NCBI Taxonomy" id="35722"/>
    <lineage>
        <taxon>Eukaryota</taxon>
        <taxon>Fungi</taxon>
        <taxon>Fungi incertae sedis</taxon>
        <taxon>Mucoromycota</taxon>
        <taxon>Mucoromycotina</taxon>
        <taxon>Mucoromycetes</taxon>
        <taxon>Mucorales</taxon>
        <taxon>Mucorineae</taxon>
        <taxon>Mucoraceae</taxon>
        <taxon>Parasitella</taxon>
    </lineage>
</organism>
<evidence type="ECO:0000313" key="3">
    <source>
        <dbReference type="Proteomes" id="UP000054107"/>
    </source>
</evidence>
<keyword evidence="3" id="KW-1185">Reference proteome</keyword>
<proteinExistence type="predicted"/>
<evidence type="ECO:0000313" key="2">
    <source>
        <dbReference type="EMBL" id="CEP17712.1"/>
    </source>
</evidence>
<dbReference type="Proteomes" id="UP000054107">
    <property type="component" value="Unassembled WGS sequence"/>
</dbReference>
<dbReference type="OrthoDB" id="2287578at2759"/>
<protein>
    <submittedName>
        <fullName evidence="2">Uncharacterized protein</fullName>
    </submittedName>
</protein>
<feature type="region of interest" description="Disordered" evidence="1">
    <location>
        <begin position="1"/>
        <end position="28"/>
    </location>
</feature>
<reference evidence="2 3" key="1">
    <citation type="submission" date="2014-09" db="EMBL/GenBank/DDBJ databases">
        <authorList>
            <person name="Ellenberger Sabrina"/>
        </authorList>
    </citation>
    <scope>NUCLEOTIDE SEQUENCE [LARGE SCALE GENOMIC DNA]</scope>
    <source>
        <strain evidence="2 3">CBS 412.66</strain>
    </source>
</reference>
<dbReference type="EMBL" id="LN733717">
    <property type="protein sequence ID" value="CEP17712.1"/>
    <property type="molecule type" value="Genomic_DNA"/>
</dbReference>
<evidence type="ECO:0000256" key="1">
    <source>
        <dbReference type="SAM" id="MobiDB-lite"/>
    </source>
</evidence>
<sequence length="125" mass="14094">MQVNDHPRHQSQHEQKQHLHQRHHQLMKNSASTLSTHFSFASPNASVSASQPMSFTQHPPSSTDAAIECLEITIQAIKKAEPLPALLRIWFDGLPGYHPVCKLDSVYGAKKWRGVSGLSKFYQPR</sequence>
<gene>
    <name evidence="2" type="primary">PARPA_12011.1 scaffold 44813</name>
</gene>